<proteinExistence type="predicted"/>
<dbReference type="InterPro" id="IPR003265">
    <property type="entry name" value="HhH-GPD_domain"/>
</dbReference>
<dbReference type="AlphaFoldDB" id="C1E1T9"/>
<evidence type="ECO:0000313" key="2">
    <source>
        <dbReference type="EMBL" id="ACO62227.1"/>
    </source>
</evidence>
<dbReference type="PANTHER" id="PTHR47203:SF1">
    <property type="entry name" value="HYPOTHETICAL BASE EXCISION DNA REPAIR PROTEIN (EUROFUNG)"/>
    <property type="match status" value="1"/>
</dbReference>
<dbReference type="RefSeq" id="XP_002500969.1">
    <property type="nucleotide sequence ID" value="XM_002500923.1"/>
</dbReference>
<dbReference type="STRING" id="296587.C1E1T9"/>
<dbReference type="SMART" id="SM00478">
    <property type="entry name" value="ENDO3c"/>
    <property type="match status" value="1"/>
</dbReference>
<name>C1E1T9_MICCC</name>
<dbReference type="CDD" id="cd00056">
    <property type="entry name" value="ENDO3c"/>
    <property type="match status" value="1"/>
</dbReference>
<accession>C1E1T9</accession>
<dbReference type="PANTHER" id="PTHR47203">
    <property type="match status" value="1"/>
</dbReference>
<dbReference type="KEGG" id="mis:MICPUN_71484"/>
<dbReference type="InParanoid" id="C1E1T9"/>
<dbReference type="PIRSF" id="PIRSF001435">
    <property type="entry name" value="Nth"/>
    <property type="match status" value="1"/>
</dbReference>
<dbReference type="eggNOG" id="ENOG502QRUG">
    <property type="taxonomic scope" value="Eukaryota"/>
</dbReference>
<feature type="non-terminal residue" evidence="2">
    <location>
        <position position="1"/>
    </location>
</feature>
<organism evidence="2 3">
    <name type="scientific">Micromonas commoda (strain RCC299 / NOUM17 / CCMP2709)</name>
    <name type="common">Picoplanktonic green alga</name>
    <dbReference type="NCBI Taxonomy" id="296587"/>
    <lineage>
        <taxon>Eukaryota</taxon>
        <taxon>Viridiplantae</taxon>
        <taxon>Chlorophyta</taxon>
        <taxon>Mamiellophyceae</taxon>
        <taxon>Mamiellales</taxon>
        <taxon>Mamiellaceae</taxon>
        <taxon>Micromonas</taxon>
    </lineage>
</organism>
<dbReference type="GO" id="GO:0140097">
    <property type="term" value="F:catalytic activity, acting on DNA"/>
    <property type="evidence" value="ECO:0007669"/>
    <property type="project" value="UniProtKB-ARBA"/>
</dbReference>
<evidence type="ECO:0000313" key="3">
    <source>
        <dbReference type="Proteomes" id="UP000002009"/>
    </source>
</evidence>
<dbReference type="OrthoDB" id="5607at2759"/>
<dbReference type="InterPro" id="IPR011257">
    <property type="entry name" value="DNA_glycosylase"/>
</dbReference>
<dbReference type="EMBL" id="CP001324">
    <property type="protein sequence ID" value="ACO62227.1"/>
    <property type="molecule type" value="Genomic_DNA"/>
</dbReference>
<feature type="non-terminal residue" evidence="2">
    <location>
        <position position="216"/>
    </location>
</feature>
<dbReference type="InterPro" id="IPR023170">
    <property type="entry name" value="HhH_base_excis_C"/>
</dbReference>
<dbReference type="Proteomes" id="UP000002009">
    <property type="component" value="Chromosome 3"/>
</dbReference>
<feature type="domain" description="HhH-GPD" evidence="1">
    <location>
        <begin position="58"/>
        <end position="215"/>
    </location>
</feature>
<dbReference type="SUPFAM" id="SSF48150">
    <property type="entry name" value="DNA-glycosylase"/>
    <property type="match status" value="1"/>
</dbReference>
<dbReference type="GO" id="GO:0016787">
    <property type="term" value="F:hydrolase activity"/>
    <property type="evidence" value="ECO:0007669"/>
    <property type="project" value="UniProtKB-ARBA"/>
</dbReference>
<reference evidence="2 3" key="1">
    <citation type="journal article" date="2009" name="Science">
        <title>Green evolution and dynamic adaptations revealed by genomes of the marine picoeukaryotes Micromonas.</title>
        <authorList>
            <person name="Worden A.Z."/>
            <person name="Lee J.H."/>
            <person name="Mock T."/>
            <person name="Rouze P."/>
            <person name="Simmons M.P."/>
            <person name="Aerts A.L."/>
            <person name="Allen A.E."/>
            <person name="Cuvelier M.L."/>
            <person name="Derelle E."/>
            <person name="Everett M.V."/>
            <person name="Foulon E."/>
            <person name="Grimwood J."/>
            <person name="Gundlach H."/>
            <person name="Henrissat B."/>
            <person name="Napoli C."/>
            <person name="McDonald S.M."/>
            <person name="Parker M.S."/>
            <person name="Rombauts S."/>
            <person name="Salamov A."/>
            <person name="Von Dassow P."/>
            <person name="Badger J.H."/>
            <person name="Coutinho P.M."/>
            <person name="Demir E."/>
            <person name="Dubchak I."/>
            <person name="Gentemann C."/>
            <person name="Eikrem W."/>
            <person name="Gready J.E."/>
            <person name="John U."/>
            <person name="Lanier W."/>
            <person name="Lindquist E.A."/>
            <person name="Lucas S."/>
            <person name="Mayer K.F."/>
            <person name="Moreau H."/>
            <person name="Not F."/>
            <person name="Otillar R."/>
            <person name="Panaud O."/>
            <person name="Pangilinan J."/>
            <person name="Paulsen I."/>
            <person name="Piegu B."/>
            <person name="Poliakov A."/>
            <person name="Robbens S."/>
            <person name="Schmutz J."/>
            <person name="Toulza E."/>
            <person name="Wyss T."/>
            <person name="Zelensky A."/>
            <person name="Zhou K."/>
            <person name="Armbrust E.V."/>
            <person name="Bhattacharya D."/>
            <person name="Goodenough U.W."/>
            <person name="Van de Peer Y."/>
            <person name="Grigoriev I.V."/>
        </authorList>
    </citation>
    <scope>NUCLEOTIDE SEQUENCE [LARGE SCALE GENOMIC DNA]</scope>
    <source>
        <strain evidence="3">RCC299 / NOUM17</strain>
    </source>
</reference>
<dbReference type="Pfam" id="PF00730">
    <property type="entry name" value="HhH-GPD"/>
    <property type="match status" value="1"/>
</dbReference>
<dbReference type="OMA" id="MGEQAAH"/>
<dbReference type="GeneID" id="8242158"/>
<dbReference type="FunCoup" id="C1E1T9">
    <property type="interactions" value="3"/>
</dbReference>
<evidence type="ECO:0000259" key="1">
    <source>
        <dbReference type="SMART" id="SM00478"/>
    </source>
</evidence>
<keyword evidence="3" id="KW-1185">Reference proteome</keyword>
<dbReference type="Gene3D" id="1.10.340.30">
    <property type="entry name" value="Hypothetical protein, domain 2"/>
    <property type="match status" value="1"/>
</dbReference>
<protein>
    <recommendedName>
        <fullName evidence="1">HhH-GPD domain-containing protein</fullName>
    </recommendedName>
</protein>
<dbReference type="Gene3D" id="1.10.1670.10">
    <property type="entry name" value="Helix-hairpin-Helix base-excision DNA repair enzymes (C-terminal)"/>
    <property type="match status" value="1"/>
</dbReference>
<sequence>SPFPNLARPTVDECWAARDALAKLHSSFFQQFETQQAAGGDAIGPGKTVLDSLVGTILSQNTTDTNSHRAFAILKHRFPTWEQVRTAKPAKVEDAIRCGGLAEVKVSRIQVILNTLKEERGECSMEYLRDMSDDDVKAELSRFKGVGPKTVSCVLMFCLKRPDFPVDTHVWKIAKDLGWIPKGAGREDAYEHLNRRVPDDCKFDLHVLLVEHGKVY</sequence>
<dbReference type="GO" id="GO:0006284">
    <property type="term" value="P:base-excision repair"/>
    <property type="evidence" value="ECO:0007669"/>
    <property type="project" value="InterPro"/>
</dbReference>
<gene>
    <name evidence="2" type="ORF">MICPUN_71484</name>
</gene>